<proteinExistence type="predicted"/>
<dbReference type="InterPro" id="IPR018977">
    <property type="entry name" value="NurA_domain"/>
</dbReference>
<protein>
    <recommendedName>
        <fullName evidence="1">NurA domain-containing protein</fullName>
    </recommendedName>
</protein>
<dbReference type="KEGG" id="mbn:Mboo_0938"/>
<evidence type="ECO:0000313" key="3">
    <source>
        <dbReference type="Proteomes" id="UP000002408"/>
    </source>
</evidence>
<dbReference type="eggNOG" id="arCOG00367">
    <property type="taxonomic scope" value="Archaea"/>
</dbReference>
<name>A7I6U5_METB6</name>
<evidence type="ECO:0000259" key="1">
    <source>
        <dbReference type="SMART" id="SM00933"/>
    </source>
</evidence>
<accession>A7I6U5</accession>
<organism evidence="2 3">
    <name type="scientific">Methanoregula boonei (strain DSM 21154 / JCM 14090 / 6A8)</name>
    <dbReference type="NCBI Taxonomy" id="456442"/>
    <lineage>
        <taxon>Archaea</taxon>
        <taxon>Methanobacteriati</taxon>
        <taxon>Methanobacteriota</taxon>
        <taxon>Stenosarchaea group</taxon>
        <taxon>Methanomicrobia</taxon>
        <taxon>Methanomicrobiales</taxon>
        <taxon>Methanoregulaceae</taxon>
        <taxon>Methanoregula</taxon>
    </lineage>
</organism>
<evidence type="ECO:0000313" key="2">
    <source>
        <dbReference type="EMBL" id="ABS55456.1"/>
    </source>
</evidence>
<dbReference type="EMBL" id="CP000780">
    <property type="protein sequence ID" value="ABS55456.1"/>
    <property type="molecule type" value="Genomic_DNA"/>
</dbReference>
<keyword evidence="3" id="KW-1185">Reference proteome</keyword>
<reference evidence="3" key="1">
    <citation type="journal article" date="2015" name="Microbiology">
        <title>Genome of Methanoregula boonei 6A8 reveals adaptations to oligotrophic peatland environments.</title>
        <authorList>
            <person name="Braeuer S."/>
            <person name="Cadillo-Quiroz H."/>
            <person name="Kyrpides N."/>
            <person name="Woyke T."/>
            <person name="Goodwin L."/>
            <person name="Detter C."/>
            <person name="Podell S."/>
            <person name="Yavitt J.B."/>
            <person name="Zinder S.H."/>
        </authorList>
    </citation>
    <scope>NUCLEOTIDE SEQUENCE [LARGE SCALE GENOMIC DNA]</scope>
    <source>
        <strain evidence="3">DSM 21154 / JCM 14090 / 6A8</strain>
    </source>
</reference>
<dbReference type="STRING" id="456442.Mboo_0938"/>
<dbReference type="SMART" id="SM00933">
    <property type="entry name" value="NurA"/>
    <property type="match status" value="1"/>
</dbReference>
<dbReference type="GeneID" id="5410055"/>
<dbReference type="Pfam" id="PF09376">
    <property type="entry name" value="NurA"/>
    <property type="match status" value="1"/>
</dbReference>
<gene>
    <name evidence="2" type="ordered locus">Mboo_0938</name>
</gene>
<dbReference type="Proteomes" id="UP000002408">
    <property type="component" value="Chromosome"/>
</dbReference>
<dbReference type="RefSeq" id="WP_012106481.1">
    <property type="nucleotide sequence ID" value="NC_009712.1"/>
</dbReference>
<dbReference type="AlphaFoldDB" id="A7I6U5"/>
<dbReference type="HOGENOM" id="CLU_815381_0_0_2"/>
<feature type="domain" description="NurA" evidence="1">
    <location>
        <begin position="50"/>
        <end position="302"/>
    </location>
</feature>
<sequence length="342" mass="37913">MAPNQSYEESLTLILERISHQMPYDLAEQFATHTRLTRADFHPIRKKTPGIVCAVDGSNAIIAESGSFALAAIRAAQTTFSRGERLARAITPLTVVSVGPEEENEDFALLMDNCFGIFPGTGLKNNDADRVAAILRDTLEYGIALKQAQELPEGSLLLLDGALRITDPNHDPILDDIVRIAQKRGVLLAAVSKRTRATWGGGHPLLPAVTGFARNTGVPSPWWVRIDEKYLDSEVYKRGRKGDLYVVSLHKKTHFPLKMELPKGTEDRMVERIMSATAACSDDGRIPGYPYPLLDAHRTVVIDGNCAELVRQDLKKGFAAKGMDREIFDLLFGDIHDDFERY</sequence>
<dbReference type="OrthoDB" id="148226at2157"/>